<feature type="region of interest" description="Disordered" evidence="10">
    <location>
        <begin position="159"/>
        <end position="195"/>
    </location>
</feature>
<evidence type="ECO:0000256" key="3">
    <source>
        <dbReference type="ARBA" id="ARBA00022801"/>
    </source>
</evidence>
<comment type="similarity">
    <text evidence="1">Belongs to the glycosyl hydrolase 13 family.</text>
</comment>
<dbReference type="SUPFAM" id="SSF51011">
    <property type="entry name" value="Glycosyl hydrolase domain"/>
    <property type="match status" value="1"/>
</dbReference>
<proteinExistence type="inferred from homology"/>
<dbReference type="EC" id="3.2.1.41" evidence="7"/>
<dbReference type="InterPro" id="IPR004193">
    <property type="entry name" value="Glyco_hydro_13_N"/>
</dbReference>
<dbReference type="Proteomes" id="UP001629536">
    <property type="component" value="Unassembled WGS sequence"/>
</dbReference>
<comment type="caution">
    <text evidence="13">The sequence shown here is derived from an EMBL/GenBank/DDBJ whole genome shotgun (WGS) entry which is preliminary data.</text>
</comment>
<dbReference type="InterPro" id="IPR005323">
    <property type="entry name" value="CBM41_pullulanase"/>
</dbReference>
<evidence type="ECO:0000256" key="2">
    <source>
        <dbReference type="ARBA" id="ARBA00022729"/>
    </source>
</evidence>
<dbReference type="InterPro" id="IPR013780">
    <property type="entry name" value="Glyco_hydro_b"/>
</dbReference>
<name>A0ABW9F6P3_9FIRM</name>
<dbReference type="SUPFAM" id="SSF81296">
    <property type="entry name" value="E set domains"/>
    <property type="match status" value="1"/>
</dbReference>
<protein>
    <recommendedName>
        <fullName evidence="7">pullulanase</fullName>
        <ecNumber evidence="7">3.2.1.41</ecNumber>
    </recommendedName>
    <alternativeName>
        <fullName evidence="8">Alpha-dextrin endo-1,6-alpha-glucosidase</fullName>
    </alternativeName>
    <alternativeName>
        <fullName evidence="9">Pullulan 6-glucanohydrolase</fullName>
    </alternativeName>
</protein>
<dbReference type="InterPro" id="IPR011840">
    <property type="entry name" value="PulA_typeI"/>
</dbReference>
<keyword evidence="2" id="KW-0732">Signal</keyword>
<organism evidence="13 14">
    <name type="scientific">Helcococcus bovis</name>
    <dbReference type="NCBI Taxonomy" id="3153252"/>
    <lineage>
        <taxon>Bacteria</taxon>
        <taxon>Bacillati</taxon>
        <taxon>Bacillota</taxon>
        <taxon>Tissierellia</taxon>
        <taxon>Tissierellales</taxon>
        <taxon>Peptoniphilaceae</taxon>
        <taxon>Helcococcus</taxon>
    </lineage>
</organism>
<dbReference type="NCBIfam" id="TIGR02104">
    <property type="entry name" value="pulA_typeI"/>
    <property type="match status" value="1"/>
</dbReference>
<feature type="region of interest" description="Disordered" evidence="10">
    <location>
        <begin position="1814"/>
        <end position="1857"/>
    </location>
</feature>
<evidence type="ECO:0000256" key="8">
    <source>
        <dbReference type="ARBA" id="ARBA00029618"/>
    </source>
</evidence>
<sequence>MKTETKTIFRKTIAILLAFMISLSGVNVQGFMTKTVEAQEQYIDFGFTKSGEKEDFGAKAKVNSNKTVDFVFDFEHWKDGFQNQAKIRGVNGDWDNGKDLLVNKSKNEYTISLLFEEVKSLKDGGFKIFLPDIAQWRPQTSGNAKIPQSVFDEMAKIEQENTENQSGETTPSEPGNTTPDKPQPPIEDTTPREKQGYKYTIHFKKEDEEKNLWNEIHVWGNNLEGKRYYFGEPDAEGYKTVDIENLPVSELKLITKPFLGEDWKDQESDRVINIPTDKKEVEVWILQGNNKVYYQKPNFNVGADSKVKLNASLHQNDVKAGDSALLKLNIKKDDNVEITQLYVIPKGLEIGKIDISKNLQEQSIEIPLNAIGVKDLDVYAVDKEGNIYKETVKLNILPSDNKTAWDEEIIYFMVTDRFFDGNKSNSKLNGEESYDLNHLEAYHGGDFKGITEKVEYLKNLGVSTVWITPIVDNINDNLRKDKNDKQYGYHGYWAYDFTKLDPTLGTEAEFKEMIDTLHKNGIKVMVDIVLNHAGYGAEKNTDFKGMFRETETEGDITTKLSGLPDFKTEDPDVSKKLVEWQTNWIKNYEIDYFRIDTVKHVEHETWKELKNSVVKVKPGFKMIGEFYDGKFDFDGGYLGKGQMDSILDFEFKHIADNFVHGKLLDAERRLEDRNNSLSTVKTLGQFLSSHDEDGFLATKVNGNVDLLKVAASLQMTAKGQPVIYYGEEIGLSGKNAKNMDNGEYGENRKSFDWDKINNNPLLEHYKKITNIRKDHSAVFARGDRNNVISNDKYSVFTRKYDNKTAIVGLNITDQEQKVNLTLEGVSSIKDLYSEKEYVVNNGKVTVTIPANKDGGTAIFLLDQNITPKAETTKVVFHFDNYNKEKWSLWVWANGANGKEYSFDGTDNFGQTVTIDLGTQTDQIGYIVKSPNTWDRKNVDANRYVKIDKETTHVWIRDEDPQTYLEEPKNIAEESPVIQSFTIDRYRELNLRLNKYVNFEDVKQDYELKFGNEDIKSKVEKIESVDQKGDNTRKIKIILKEDINLDEIISKGKDVSIVLKVKDIDQGKEELTAKATIGRIVSEKQFDEKYATDEDLGAIYSEGLTEFKVWAPTAKKVELVTYHKDGASKVYDMTRNEKGVYIHKLEGNQLGLEYMYKVYLSDSEGVEVVDPYAKSVTVNGERGVVVNPTPSEVSRPVNEANMKNPIIYELHVRDFSIAENSGMTNKGKFLALTEKGTKADNGQITGLDYLKSLGVTHIQLLPIYDFSSRSVDENNIKAKYNWGYDPQNYNAVEGSYSTDPKDPFNRIEELQKTVDTLHENGLGVIMDVVYNHVFDTQEQSFNKIVPGYYFRMKEDGTFHSGTGVGNETASERKMMRKFMVDSTKHWVKTFKLDGLRFDLMGTHDYETMNAVYNAVKEINPNIFILGEGWNMDMGIPKEQRASQINADKMPNIAFFSDDMRNALKGGSDDASTGFISGAPDKEEAIIKNIKGGQGLDKPYQSARQVVQYVAAHDNLTLWDKLQKSRPDDNVETRIKRQNLANAITMFSFGTPFVHAGQEFGRTKGGNHNSYNSPDAVNQFDWNRVKDFSNMTDYFRELVKIRKNNEIFNKKDFNEINKFFEIKHQKYGEVGYKLERGDSDLYIGHNVSDKVVPFEVETGRYRVLVMNNQAKAEGLREIDVIDKIDLSPLSTIVLQKIPTKEKTFTIHFDNPKAKEEGYKVHFFTNNDQGITLEFDGVDENKYSTATYKTSDLVTRAGFIIYKGDKPMDDNKVGTKNDRILIAENGSIAELDAWVKDKDEITYYNLPAYLIEDNAIKKENNPTPDDEQLGEIPTPNRDGEIGERPDPNENGEAGKTPNKQKTAVLTFDLSGGNYNGRTGGIIVKAKVGDTINLPEAPTKEGFVFDYWKGSKYEAGAKYLVEGPHKFTAIWKKVEEKPINAGTITKSNNGQNSTQNGNPETGDFGVSKFAIMIVISMGVILVVRKKRI</sequence>
<evidence type="ECO:0000256" key="4">
    <source>
        <dbReference type="ARBA" id="ARBA00022837"/>
    </source>
</evidence>
<feature type="compositionally biased region" description="Polar residues" evidence="10">
    <location>
        <begin position="162"/>
        <end position="180"/>
    </location>
</feature>
<keyword evidence="5 13" id="KW-0326">Glycosidase</keyword>
<dbReference type="GO" id="GO:0051060">
    <property type="term" value="F:pullulanase activity"/>
    <property type="evidence" value="ECO:0007669"/>
    <property type="project" value="UniProtKB-EC"/>
</dbReference>
<evidence type="ECO:0000256" key="5">
    <source>
        <dbReference type="ARBA" id="ARBA00023295"/>
    </source>
</evidence>
<evidence type="ECO:0000259" key="12">
    <source>
        <dbReference type="SMART" id="SM00642"/>
    </source>
</evidence>
<keyword evidence="14" id="KW-1185">Reference proteome</keyword>
<keyword evidence="4" id="KW-0106">Calcium</keyword>
<evidence type="ECO:0000313" key="13">
    <source>
        <dbReference type="EMBL" id="MFM1524808.1"/>
    </source>
</evidence>
<dbReference type="InterPro" id="IPR017853">
    <property type="entry name" value="GH"/>
</dbReference>
<dbReference type="Gene3D" id="2.60.40.10">
    <property type="entry name" value="Immunoglobulins"/>
    <property type="match status" value="1"/>
</dbReference>
<dbReference type="Pfam" id="PF02922">
    <property type="entry name" value="CBM_48"/>
    <property type="match status" value="1"/>
</dbReference>
<dbReference type="InterPro" id="IPR014756">
    <property type="entry name" value="Ig_E-set"/>
</dbReference>
<feature type="compositionally biased region" description="Basic and acidic residues" evidence="10">
    <location>
        <begin position="1834"/>
        <end position="1844"/>
    </location>
</feature>
<dbReference type="InterPro" id="IPR042229">
    <property type="entry name" value="Listeria/Bacterioides_rpt_sf"/>
</dbReference>
<evidence type="ECO:0000256" key="11">
    <source>
        <dbReference type="SAM" id="Phobius"/>
    </source>
</evidence>
<dbReference type="InterPro" id="IPR006047">
    <property type="entry name" value="GH13_cat_dom"/>
</dbReference>
<feature type="domain" description="Glycosyl hydrolase family 13 catalytic" evidence="12">
    <location>
        <begin position="412"/>
        <end position="772"/>
    </location>
</feature>
<dbReference type="Gene3D" id="3.20.20.80">
    <property type="entry name" value="Glycosidases"/>
    <property type="match status" value="2"/>
</dbReference>
<gene>
    <name evidence="13" type="primary">pulA</name>
    <name evidence="13" type="ORF">ABGF40_03900</name>
</gene>
<keyword evidence="3 13" id="KW-0378">Hydrolase</keyword>
<comment type="catalytic activity">
    <reaction evidence="6">
        <text>Hydrolysis of (1-&gt;6)-alpha-D-glucosidic linkages in pullulan, amylopectin and glycogen, and in the alpha- and beta-limit dextrins of amylopectin and glycogen.</text>
        <dbReference type="EC" id="3.2.1.41"/>
    </reaction>
</comment>
<dbReference type="CDD" id="cd02860">
    <property type="entry name" value="E_set_Pullulanase"/>
    <property type="match status" value="1"/>
</dbReference>
<dbReference type="InterPro" id="IPR013784">
    <property type="entry name" value="Carb-bd-like_fold"/>
</dbReference>
<evidence type="ECO:0000313" key="14">
    <source>
        <dbReference type="Proteomes" id="UP001629536"/>
    </source>
</evidence>
<keyword evidence="11" id="KW-0472">Membrane</keyword>
<dbReference type="CDD" id="cd10315">
    <property type="entry name" value="CBM41_pullulanase"/>
    <property type="match status" value="2"/>
</dbReference>
<evidence type="ECO:0000256" key="1">
    <source>
        <dbReference type="ARBA" id="ARBA00008061"/>
    </source>
</evidence>
<dbReference type="InterPro" id="IPR013783">
    <property type="entry name" value="Ig-like_fold"/>
</dbReference>
<keyword evidence="11" id="KW-0812">Transmembrane</keyword>
<dbReference type="Gene3D" id="2.60.40.1110">
    <property type="match status" value="3"/>
</dbReference>
<dbReference type="SUPFAM" id="SSF49452">
    <property type="entry name" value="Starch-binding domain-like"/>
    <property type="match status" value="3"/>
</dbReference>
<dbReference type="PANTHER" id="PTHR43002">
    <property type="entry name" value="GLYCOGEN DEBRANCHING ENZYME"/>
    <property type="match status" value="1"/>
</dbReference>
<dbReference type="SMART" id="SM00642">
    <property type="entry name" value="Aamy"/>
    <property type="match status" value="2"/>
</dbReference>
<dbReference type="RefSeq" id="WP_408126505.1">
    <property type="nucleotide sequence ID" value="NZ_JBFNFH010000006.1"/>
</dbReference>
<evidence type="ECO:0000256" key="10">
    <source>
        <dbReference type="SAM" id="MobiDB-lite"/>
    </source>
</evidence>
<dbReference type="EMBL" id="JBFNFH010000006">
    <property type="protein sequence ID" value="MFM1524808.1"/>
    <property type="molecule type" value="Genomic_DNA"/>
</dbReference>
<evidence type="ECO:0000256" key="6">
    <source>
        <dbReference type="ARBA" id="ARBA00023965"/>
    </source>
</evidence>
<keyword evidence="11" id="KW-1133">Transmembrane helix</keyword>
<accession>A0ABW9F6P3</accession>
<dbReference type="Pfam" id="PF00128">
    <property type="entry name" value="Alpha-amylase"/>
    <property type="match status" value="3"/>
</dbReference>
<evidence type="ECO:0000256" key="7">
    <source>
        <dbReference type="ARBA" id="ARBA00024062"/>
    </source>
</evidence>
<dbReference type="CDD" id="cd11341">
    <property type="entry name" value="AmyAc_Pullulanase_LD-like"/>
    <property type="match status" value="1"/>
</dbReference>
<feature type="transmembrane region" description="Helical" evidence="11">
    <location>
        <begin position="1960"/>
        <end position="1979"/>
    </location>
</feature>
<dbReference type="Gene3D" id="2.60.40.1180">
    <property type="entry name" value="Golgi alpha-mannosidase II"/>
    <property type="match status" value="2"/>
</dbReference>
<dbReference type="Gene3D" id="2.60.40.4270">
    <property type="entry name" value="Listeria-Bacteroides repeat domain"/>
    <property type="match status" value="1"/>
</dbReference>
<dbReference type="SUPFAM" id="SSF51445">
    <property type="entry name" value="(Trans)glycosidases"/>
    <property type="match status" value="2"/>
</dbReference>
<feature type="domain" description="Glycosyl hydrolase family 13 catalytic" evidence="12">
    <location>
        <begin position="1208"/>
        <end position="1600"/>
    </location>
</feature>
<dbReference type="Pfam" id="PF03714">
    <property type="entry name" value="PUD"/>
    <property type="match status" value="2"/>
</dbReference>
<evidence type="ECO:0000256" key="9">
    <source>
        <dbReference type="ARBA" id="ARBA00031076"/>
    </source>
</evidence>
<reference evidence="13 14" key="1">
    <citation type="journal article" date="2024" name="Front. Microbiol.">
        <title>Pangenomic and biochemical analyses of Helcococcus ovis reveal widespread tetracycline resistance and a novel bacterial species, Helcococcus bovis.</title>
        <authorList>
            <person name="Cunha F."/>
            <person name="Zhai Y."/>
            <person name="Casaro S."/>
            <person name="Jones K.L."/>
            <person name="Hernandez M."/>
            <person name="Bisinotto R.S."/>
            <person name="Kariyawasam S."/>
            <person name="Brown M.B."/>
            <person name="Phillips A."/>
            <person name="Jeong K.C."/>
            <person name="Galvao K.N."/>
        </authorList>
    </citation>
    <scope>NUCLEOTIDE SEQUENCE [LARGE SCALE GENOMIC DNA]</scope>
    <source>
        <strain evidence="13 14">KG197</strain>
    </source>
</reference>